<comment type="function">
    <text evidence="5">Component of the proteasome core, a large protease complex with broad specificity involved in protein degradation.</text>
</comment>
<dbReference type="SMART" id="SM00948">
    <property type="entry name" value="Proteasome_A_N"/>
    <property type="match status" value="1"/>
</dbReference>
<dbReference type="Pfam" id="PF10584">
    <property type="entry name" value="Proteasome_A_N"/>
    <property type="match status" value="1"/>
</dbReference>
<dbReference type="PROSITE" id="PS00388">
    <property type="entry name" value="PROTEASOME_ALPHA_1"/>
    <property type="match status" value="1"/>
</dbReference>
<reference evidence="7 8" key="1">
    <citation type="journal article" date="2018" name="Syst. Appl. Microbiol.">
        <title>A new symbiotic nanoarchaeote (Candidatus Nanoclepta minutus) and its host (Zestosphaera tikiterensis gen. nov., sp. nov.) from a New Zealand hot spring.</title>
        <authorList>
            <person name="St John E."/>
            <person name="Liu Y."/>
            <person name="Podar M."/>
            <person name="Stott M.B."/>
            <person name="Meneghin J."/>
            <person name="Chen Z."/>
            <person name="Lagutin K."/>
            <person name="Mitchell K."/>
            <person name="Reysenbach A.L."/>
        </authorList>
    </citation>
    <scope>NUCLEOTIDE SEQUENCE [LARGE SCALE GENOMIC DNA]</scope>
    <source>
        <strain evidence="7">NZ3</strain>
    </source>
</reference>
<name>A0A397WQC6_9ARCH</name>
<dbReference type="GO" id="GO:0004175">
    <property type="term" value="F:endopeptidase activity"/>
    <property type="evidence" value="ECO:0007669"/>
    <property type="project" value="UniProtKB-ARBA"/>
</dbReference>
<evidence type="ECO:0000313" key="7">
    <source>
        <dbReference type="EMBL" id="RIB35699.1"/>
    </source>
</evidence>
<dbReference type="InterPro" id="IPR000426">
    <property type="entry name" value="Proteasome_asu_N"/>
</dbReference>
<dbReference type="GO" id="GO:0019773">
    <property type="term" value="C:proteasome core complex, alpha-subunit complex"/>
    <property type="evidence" value="ECO:0007669"/>
    <property type="project" value="UniProtKB-UniRule"/>
</dbReference>
<dbReference type="Pfam" id="PF00227">
    <property type="entry name" value="Proteasome"/>
    <property type="match status" value="1"/>
</dbReference>
<evidence type="ECO:0000256" key="2">
    <source>
        <dbReference type="ARBA" id="ARBA00022490"/>
    </source>
</evidence>
<dbReference type="GO" id="GO:0006511">
    <property type="term" value="P:ubiquitin-dependent protein catabolic process"/>
    <property type="evidence" value="ECO:0007669"/>
    <property type="project" value="InterPro"/>
</dbReference>
<comment type="subcellular location">
    <subcellularLocation>
        <location evidence="1 5">Cytoplasm</location>
    </subcellularLocation>
</comment>
<sequence length="229" mass="25833">MGYDRAITIFSPEGRILQVEYAKRAAKSGSTAIGLKAKDGVVIIADKRLPNKLIVGDSIEKIMLIDDHIISTFAGYMADGRVLMDVAREIAQQHRIDYGNKIDLLSLIREVSNIMQYYTRYSGVRPFGISLIIAGIDNDNVPKLYSMDPSGIYYQYYAIAIGEGEDNIMKRLEEEYKPNISIEEAIKFGIKLLKEALQDKFTIDRVIVGYIRVGEKPVIVEGKEIEKYL</sequence>
<dbReference type="InterPro" id="IPR050115">
    <property type="entry name" value="Proteasome_alpha"/>
</dbReference>
<dbReference type="InterPro" id="IPR001353">
    <property type="entry name" value="Proteasome_sua/b"/>
</dbReference>
<dbReference type="PANTHER" id="PTHR11599">
    <property type="entry name" value="PROTEASOME SUBUNIT ALPHA/BETA"/>
    <property type="match status" value="1"/>
</dbReference>
<dbReference type="CDD" id="cd01911">
    <property type="entry name" value="proteasome_alpha"/>
    <property type="match status" value="1"/>
</dbReference>
<dbReference type="GO" id="GO:0005737">
    <property type="term" value="C:cytoplasm"/>
    <property type="evidence" value="ECO:0007669"/>
    <property type="project" value="UniProtKB-SubCell"/>
</dbReference>
<dbReference type="Proteomes" id="UP000266622">
    <property type="component" value="Unassembled WGS sequence"/>
</dbReference>
<feature type="domain" description="Proteasome alpha-type subunits" evidence="6">
    <location>
        <begin position="3"/>
        <end position="25"/>
    </location>
</feature>
<dbReference type="EMBL" id="MWMI01000001">
    <property type="protein sequence ID" value="RIB35699.1"/>
    <property type="molecule type" value="Genomic_DNA"/>
</dbReference>
<comment type="caution">
    <text evidence="7">The sequence shown here is derived from an EMBL/GenBank/DDBJ whole genome shotgun (WGS) entry which is preliminary data.</text>
</comment>
<evidence type="ECO:0000256" key="4">
    <source>
        <dbReference type="PROSITE-ProRule" id="PRU00808"/>
    </source>
</evidence>
<dbReference type="PROSITE" id="PS51475">
    <property type="entry name" value="PROTEASOME_ALPHA_2"/>
    <property type="match status" value="1"/>
</dbReference>
<keyword evidence="2" id="KW-0963">Cytoplasm</keyword>
<evidence type="ECO:0000313" key="8">
    <source>
        <dbReference type="Proteomes" id="UP000266622"/>
    </source>
</evidence>
<organism evidence="7 8">
    <name type="scientific">Candidatus Nanoclepta minutus</name>
    <dbReference type="NCBI Taxonomy" id="1940235"/>
    <lineage>
        <taxon>Archaea</taxon>
        <taxon>Nanobdellota</taxon>
        <taxon>Candidatus Nanoclepta</taxon>
    </lineage>
</organism>
<dbReference type="NCBIfam" id="NF003075">
    <property type="entry name" value="PRK03996.1"/>
    <property type="match status" value="1"/>
</dbReference>
<accession>A0A397WQC6</accession>
<dbReference type="FunFam" id="3.60.20.10:FF:000004">
    <property type="entry name" value="Proteasome subunit alpha type-4"/>
    <property type="match status" value="1"/>
</dbReference>
<comment type="similarity">
    <text evidence="4 5">Belongs to the peptidase T1A family.</text>
</comment>
<protein>
    <recommendedName>
        <fullName evidence="5">Proteasome subunit alpha</fullName>
    </recommendedName>
</protein>
<keyword evidence="3 4" id="KW-0647">Proteasome</keyword>
<evidence type="ECO:0000256" key="5">
    <source>
        <dbReference type="RuleBase" id="RU000552"/>
    </source>
</evidence>
<dbReference type="AlphaFoldDB" id="A0A397WQC6"/>
<comment type="subunit">
    <text evidence="5">The 20S proteasome core is composed of 14 alpha and 14 beta subunits that assemble into four stacked heptameric rings, resulting in a barrel-shaped structure. The two inner rings, each composed of seven catalytic beta subunits, are sandwiched by two outer rings, each composed of seven alpha subunits. The catalytic chamber with the active sites is on the inside of the barrel. Has a gated structure, the ends of the cylinder being occluded by the N-termini of the alpha-subunits. Is capped at one or both ends by the proteasome regulatory ATPase, PAN.</text>
</comment>
<evidence type="ECO:0000256" key="1">
    <source>
        <dbReference type="ARBA" id="ARBA00004496"/>
    </source>
</evidence>
<dbReference type="InterPro" id="IPR023332">
    <property type="entry name" value="Proteasome_alpha-type"/>
</dbReference>
<dbReference type="InterPro" id="IPR029055">
    <property type="entry name" value="Ntn_hydrolases_N"/>
</dbReference>
<dbReference type="Gene3D" id="3.60.20.10">
    <property type="entry name" value="Glutamine Phosphoribosylpyrophosphate, subunit 1, domain 1"/>
    <property type="match status" value="1"/>
</dbReference>
<gene>
    <name evidence="7" type="ORF">BXU00_00570</name>
</gene>
<dbReference type="GO" id="GO:0010498">
    <property type="term" value="P:proteasomal protein catabolic process"/>
    <property type="evidence" value="ECO:0007669"/>
    <property type="project" value="UniProtKB-ARBA"/>
</dbReference>
<evidence type="ECO:0000259" key="6">
    <source>
        <dbReference type="PROSITE" id="PS00388"/>
    </source>
</evidence>
<evidence type="ECO:0000256" key="3">
    <source>
        <dbReference type="ARBA" id="ARBA00022942"/>
    </source>
</evidence>
<proteinExistence type="inferred from homology"/>
<dbReference type="SUPFAM" id="SSF56235">
    <property type="entry name" value="N-terminal nucleophile aminohydrolases (Ntn hydrolases)"/>
    <property type="match status" value="1"/>
</dbReference>